<accession>A0A371F4U9</accession>
<name>A0A371F4U9_MUCPR</name>
<proteinExistence type="predicted"/>
<evidence type="ECO:0000313" key="1">
    <source>
        <dbReference type="EMBL" id="RDX73153.1"/>
    </source>
</evidence>
<reference evidence="1" key="1">
    <citation type="submission" date="2018-05" db="EMBL/GenBank/DDBJ databases">
        <title>Draft genome of Mucuna pruriens seed.</title>
        <authorList>
            <person name="Nnadi N.E."/>
            <person name="Vos R."/>
            <person name="Hasami M.H."/>
            <person name="Devisetty U.K."/>
            <person name="Aguiy J.C."/>
        </authorList>
    </citation>
    <scope>NUCLEOTIDE SEQUENCE [LARGE SCALE GENOMIC DNA]</scope>
    <source>
        <strain evidence="1">JCA_2017</strain>
    </source>
</reference>
<keyword evidence="2" id="KW-1185">Reference proteome</keyword>
<dbReference type="AlphaFoldDB" id="A0A371F4U9"/>
<dbReference type="Proteomes" id="UP000257109">
    <property type="component" value="Unassembled WGS sequence"/>
</dbReference>
<comment type="caution">
    <text evidence="1">The sequence shown here is derived from an EMBL/GenBank/DDBJ whole genome shotgun (WGS) entry which is preliminary data.</text>
</comment>
<sequence>MEIQLVYYSTKDQITHIFMKALARAKFEQFWTMLGVIKICIKEEPGYFETLNVASSYDVLVDTYGFYLSIYVEKFHGKIVPLVSDYPSSHPYRWVVLDIPIRLL</sequence>
<dbReference type="EMBL" id="QJKJ01010627">
    <property type="protein sequence ID" value="RDX73153.1"/>
    <property type="molecule type" value="Genomic_DNA"/>
</dbReference>
<organism evidence="1 2">
    <name type="scientific">Mucuna pruriens</name>
    <name type="common">Velvet bean</name>
    <name type="synonym">Dolichos pruriens</name>
    <dbReference type="NCBI Taxonomy" id="157652"/>
    <lineage>
        <taxon>Eukaryota</taxon>
        <taxon>Viridiplantae</taxon>
        <taxon>Streptophyta</taxon>
        <taxon>Embryophyta</taxon>
        <taxon>Tracheophyta</taxon>
        <taxon>Spermatophyta</taxon>
        <taxon>Magnoliopsida</taxon>
        <taxon>eudicotyledons</taxon>
        <taxon>Gunneridae</taxon>
        <taxon>Pentapetalae</taxon>
        <taxon>rosids</taxon>
        <taxon>fabids</taxon>
        <taxon>Fabales</taxon>
        <taxon>Fabaceae</taxon>
        <taxon>Papilionoideae</taxon>
        <taxon>50 kb inversion clade</taxon>
        <taxon>NPAAA clade</taxon>
        <taxon>indigoferoid/millettioid clade</taxon>
        <taxon>Phaseoleae</taxon>
        <taxon>Mucuna</taxon>
    </lineage>
</organism>
<protein>
    <submittedName>
        <fullName evidence="1">Uncharacterized protein</fullName>
    </submittedName>
</protein>
<feature type="non-terminal residue" evidence="1">
    <location>
        <position position="1"/>
    </location>
</feature>
<gene>
    <name evidence="1" type="ORF">CR513_47277</name>
</gene>
<evidence type="ECO:0000313" key="2">
    <source>
        <dbReference type="Proteomes" id="UP000257109"/>
    </source>
</evidence>